<accession>K1VMP4</accession>
<dbReference type="InParanoid" id="K1VMP4"/>
<keyword evidence="2" id="KW-1185">Reference proteome</keyword>
<dbReference type="eggNOG" id="ENOG502SUP6">
    <property type="taxonomic scope" value="Eukaryota"/>
</dbReference>
<dbReference type="Proteomes" id="UP000006757">
    <property type="component" value="Unassembled WGS sequence"/>
</dbReference>
<protein>
    <submittedName>
        <fullName evidence="1">Uncharacterized protein</fullName>
    </submittedName>
</protein>
<comment type="caution">
    <text evidence="1">The sequence shown here is derived from an EMBL/GenBank/DDBJ whole genome shotgun (WGS) entry which is preliminary data.</text>
</comment>
<sequence length="332" mass="36414">MPRMLSDAAQFRTAVKEGSTENFLHRTHHDNLESLSIGIRDFWDNADSDVSRAKAALKSALGLDTRIAINWGIVMDELDELYDDHRVLASSMAGYAAAWLTAFTALAEAEKETLGRQVVDRVLGLGKHLNLDFKVLCPFESIPAFTRQLTQTFEPELEAQNDEAPKVPTVEAAQLRPQSAASTPQIEIRDPIFAEHSEEGPAEVPSLGVASLPSPDSLLQHPPFYLTLTQTATTVEVSSSHSPTLTALEQYLRRWSSASQLPSNLTLNLRQCSLRKGRFASLAIGNVSLPVVATIVENLLGYELRHTYSVNLQCNVSIDELASAINLPPVET</sequence>
<evidence type="ECO:0000313" key="2">
    <source>
        <dbReference type="Proteomes" id="UP000006757"/>
    </source>
</evidence>
<dbReference type="AlphaFoldDB" id="K1VMP4"/>
<evidence type="ECO:0000313" key="1">
    <source>
        <dbReference type="EMBL" id="EKD01961.1"/>
    </source>
</evidence>
<dbReference type="HOGENOM" id="CLU_060776_0_0_1"/>
<name>K1VMP4_TRIAC</name>
<organism evidence="1 2">
    <name type="scientific">Trichosporon asahii var. asahii (strain CBS 8904)</name>
    <name type="common">Yeast</name>
    <dbReference type="NCBI Taxonomy" id="1220162"/>
    <lineage>
        <taxon>Eukaryota</taxon>
        <taxon>Fungi</taxon>
        <taxon>Dikarya</taxon>
        <taxon>Basidiomycota</taxon>
        <taxon>Agaricomycotina</taxon>
        <taxon>Tremellomycetes</taxon>
        <taxon>Trichosporonales</taxon>
        <taxon>Trichosporonaceae</taxon>
        <taxon>Trichosporon</taxon>
    </lineage>
</organism>
<gene>
    <name evidence="1" type="ORF">A1Q2_03661</name>
</gene>
<dbReference type="EMBL" id="AMBO01000302">
    <property type="protein sequence ID" value="EKD01961.1"/>
    <property type="molecule type" value="Genomic_DNA"/>
</dbReference>
<reference evidence="1 2" key="1">
    <citation type="journal article" date="2012" name="Eukaryot. Cell">
        <title>Genome sequence of the Trichosporon asahii environmental strain CBS 8904.</title>
        <authorList>
            <person name="Yang R.Y."/>
            <person name="Li H.T."/>
            <person name="Zhu H."/>
            <person name="Zhou G.P."/>
            <person name="Wang M."/>
            <person name="Wang L."/>
        </authorList>
    </citation>
    <scope>NUCLEOTIDE SEQUENCE [LARGE SCALE GENOMIC DNA]</scope>
    <source>
        <strain evidence="1 2">CBS 8904</strain>
    </source>
</reference>
<proteinExistence type="predicted"/>